<proteinExistence type="predicted"/>
<dbReference type="AlphaFoldDB" id="A0A0E9QB42"/>
<accession>A0A0E9QB42</accession>
<evidence type="ECO:0000256" key="1">
    <source>
        <dbReference type="SAM" id="MobiDB-lite"/>
    </source>
</evidence>
<feature type="region of interest" description="Disordered" evidence="1">
    <location>
        <begin position="1"/>
        <end position="21"/>
    </location>
</feature>
<organism evidence="2">
    <name type="scientific">Anguilla anguilla</name>
    <name type="common">European freshwater eel</name>
    <name type="synonym">Muraena anguilla</name>
    <dbReference type="NCBI Taxonomy" id="7936"/>
    <lineage>
        <taxon>Eukaryota</taxon>
        <taxon>Metazoa</taxon>
        <taxon>Chordata</taxon>
        <taxon>Craniata</taxon>
        <taxon>Vertebrata</taxon>
        <taxon>Euteleostomi</taxon>
        <taxon>Actinopterygii</taxon>
        <taxon>Neopterygii</taxon>
        <taxon>Teleostei</taxon>
        <taxon>Anguilliformes</taxon>
        <taxon>Anguillidae</taxon>
        <taxon>Anguilla</taxon>
    </lineage>
</organism>
<evidence type="ECO:0000313" key="2">
    <source>
        <dbReference type="EMBL" id="JAH13308.1"/>
    </source>
</evidence>
<feature type="compositionally biased region" description="Polar residues" evidence="1">
    <location>
        <begin position="1"/>
        <end position="17"/>
    </location>
</feature>
<protein>
    <submittedName>
        <fullName evidence="2">Uncharacterized protein</fullName>
    </submittedName>
</protein>
<sequence length="39" mass="4785">MRVRLSQTDSGNSIVHSRQSRKERNLMLSFFKRFRLVFR</sequence>
<reference evidence="2" key="1">
    <citation type="submission" date="2014-11" db="EMBL/GenBank/DDBJ databases">
        <authorList>
            <person name="Amaro Gonzalez C."/>
        </authorList>
    </citation>
    <scope>NUCLEOTIDE SEQUENCE</scope>
</reference>
<dbReference type="EMBL" id="GBXM01095269">
    <property type="protein sequence ID" value="JAH13308.1"/>
    <property type="molecule type" value="Transcribed_RNA"/>
</dbReference>
<reference evidence="2" key="2">
    <citation type="journal article" date="2015" name="Fish Shellfish Immunol.">
        <title>Early steps in the European eel (Anguilla anguilla)-Vibrio vulnificus interaction in the gills: Role of the RtxA13 toxin.</title>
        <authorList>
            <person name="Callol A."/>
            <person name="Pajuelo D."/>
            <person name="Ebbesson L."/>
            <person name="Teles M."/>
            <person name="MacKenzie S."/>
            <person name="Amaro C."/>
        </authorList>
    </citation>
    <scope>NUCLEOTIDE SEQUENCE</scope>
</reference>
<name>A0A0E9QB42_ANGAN</name>